<feature type="transmembrane region" description="Helical" evidence="1">
    <location>
        <begin position="37"/>
        <end position="56"/>
    </location>
</feature>
<dbReference type="EMBL" id="RKMF01000001">
    <property type="protein sequence ID" value="ROZ65642.1"/>
    <property type="molecule type" value="Genomic_DNA"/>
</dbReference>
<keyword evidence="1" id="KW-1133">Transmembrane helix</keyword>
<keyword evidence="1" id="KW-0812">Transmembrane</keyword>
<feature type="transmembrane region" description="Helical" evidence="1">
    <location>
        <begin position="62"/>
        <end position="82"/>
    </location>
</feature>
<sequence>MSSEEPQVADNIRHVPERFGPVQQVWHPRITSMGRRLVACLPAAALGLICLGVLWFRRPAPVVSIIIVVVILVCLALCWVWLRPNTVVATASHLLGSRAVGFHTVRRDRIARAVLVEALEVGSRGPTDPGGKSRRRGLTRPYLWLVDDAGRRLFRLDGTVWDLKSLTAIVEYAGVPVDRFPRATAGEVAHAWPKVVGLFMRHPWIKSVLSGALLIATVAAVYWMAWQP</sequence>
<evidence type="ECO:0000256" key="1">
    <source>
        <dbReference type="SAM" id="Phobius"/>
    </source>
</evidence>
<gene>
    <name evidence="2" type="ORF">EDL96_00655</name>
</gene>
<protein>
    <recommendedName>
        <fullName evidence="4">PH domain-containing protein</fullName>
    </recommendedName>
</protein>
<name>A0A3N3ZX08_9MICC</name>
<evidence type="ECO:0008006" key="4">
    <source>
        <dbReference type="Google" id="ProtNLM"/>
    </source>
</evidence>
<comment type="caution">
    <text evidence="2">The sequence shown here is derived from an EMBL/GenBank/DDBJ whole genome shotgun (WGS) entry which is preliminary data.</text>
</comment>
<organism evidence="2 3">
    <name type="scientific">Kocuria soli</name>
    <dbReference type="NCBI Taxonomy" id="2485125"/>
    <lineage>
        <taxon>Bacteria</taxon>
        <taxon>Bacillati</taxon>
        <taxon>Actinomycetota</taxon>
        <taxon>Actinomycetes</taxon>
        <taxon>Micrococcales</taxon>
        <taxon>Micrococcaceae</taxon>
        <taxon>Kocuria</taxon>
    </lineage>
</organism>
<proteinExistence type="predicted"/>
<dbReference type="Proteomes" id="UP000270616">
    <property type="component" value="Unassembled WGS sequence"/>
</dbReference>
<evidence type="ECO:0000313" key="2">
    <source>
        <dbReference type="EMBL" id="ROZ65642.1"/>
    </source>
</evidence>
<keyword evidence="1" id="KW-0472">Membrane</keyword>
<dbReference type="AlphaFoldDB" id="A0A3N3ZX08"/>
<reference evidence="2 3" key="1">
    <citation type="submission" date="2018-10" db="EMBL/GenBank/DDBJ databases">
        <title>Kocuria sp. M5W7-7, whole genome shotgun sequence.</title>
        <authorList>
            <person name="Tuo L."/>
        </authorList>
    </citation>
    <scope>NUCLEOTIDE SEQUENCE [LARGE SCALE GENOMIC DNA]</scope>
    <source>
        <strain evidence="2 3">M5W7-7</strain>
    </source>
</reference>
<evidence type="ECO:0000313" key="3">
    <source>
        <dbReference type="Proteomes" id="UP000270616"/>
    </source>
</evidence>
<accession>A0A3N3ZX08</accession>
<keyword evidence="3" id="KW-1185">Reference proteome</keyword>
<feature type="transmembrane region" description="Helical" evidence="1">
    <location>
        <begin position="208"/>
        <end position="226"/>
    </location>
</feature>